<evidence type="ECO:0000256" key="5">
    <source>
        <dbReference type="PROSITE-ProRule" id="PRU00042"/>
    </source>
</evidence>
<evidence type="ECO:0000256" key="3">
    <source>
        <dbReference type="ARBA" id="ARBA00022771"/>
    </source>
</evidence>
<dbReference type="PROSITE" id="PS51915">
    <property type="entry name" value="ZAD"/>
    <property type="match status" value="1"/>
</dbReference>
<feature type="region of interest" description="Disordered" evidence="7">
    <location>
        <begin position="396"/>
        <end position="441"/>
    </location>
</feature>
<dbReference type="AlphaFoldDB" id="A0A653C6J2"/>
<organism evidence="10 11">
    <name type="scientific">Callosobruchus maculatus</name>
    <name type="common">Southern cowpea weevil</name>
    <name type="synonym">Pulse bruchid</name>
    <dbReference type="NCBI Taxonomy" id="64391"/>
    <lineage>
        <taxon>Eukaryota</taxon>
        <taxon>Metazoa</taxon>
        <taxon>Ecdysozoa</taxon>
        <taxon>Arthropoda</taxon>
        <taxon>Hexapoda</taxon>
        <taxon>Insecta</taxon>
        <taxon>Pterygota</taxon>
        <taxon>Neoptera</taxon>
        <taxon>Endopterygota</taxon>
        <taxon>Coleoptera</taxon>
        <taxon>Polyphaga</taxon>
        <taxon>Cucujiformia</taxon>
        <taxon>Chrysomeloidea</taxon>
        <taxon>Chrysomelidae</taxon>
        <taxon>Bruchinae</taxon>
        <taxon>Bruchini</taxon>
        <taxon>Callosobruchus</taxon>
    </lineage>
</organism>
<gene>
    <name evidence="10" type="ORF">CALMAC_LOCUS6649</name>
</gene>
<feature type="region of interest" description="Disordered" evidence="7">
    <location>
        <begin position="663"/>
        <end position="704"/>
    </location>
</feature>
<feature type="compositionally biased region" description="Gly residues" evidence="7">
    <location>
        <begin position="663"/>
        <end position="674"/>
    </location>
</feature>
<evidence type="ECO:0000259" key="8">
    <source>
        <dbReference type="PROSITE" id="PS50157"/>
    </source>
</evidence>
<reference evidence="10 11" key="1">
    <citation type="submission" date="2019-01" db="EMBL/GenBank/DDBJ databases">
        <authorList>
            <person name="Sayadi A."/>
        </authorList>
    </citation>
    <scope>NUCLEOTIDE SEQUENCE [LARGE SCALE GENOMIC DNA]</scope>
</reference>
<protein>
    <recommendedName>
        <fullName evidence="12">ZAD domain-containing protein</fullName>
    </recommendedName>
</protein>
<feature type="domain" description="ZAD" evidence="9">
    <location>
        <begin position="9"/>
        <end position="84"/>
    </location>
</feature>
<feature type="compositionally biased region" description="Acidic residues" evidence="7">
    <location>
        <begin position="402"/>
        <end position="425"/>
    </location>
</feature>
<feature type="compositionally biased region" description="Polar residues" evidence="7">
    <location>
        <begin position="682"/>
        <end position="693"/>
    </location>
</feature>
<name>A0A653C6J2_CALMS</name>
<evidence type="ECO:0000313" key="11">
    <source>
        <dbReference type="Proteomes" id="UP000410492"/>
    </source>
</evidence>
<dbReference type="Gene3D" id="3.40.1800.20">
    <property type="match status" value="1"/>
</dbReference>
<dbReference type="SUPFAM" id="SSF57716">
    <property type="entry name" value="Glucocorticoid receptor-like (DNA-binding domain)"/>
    <property type="match status" value="1"/>
</dbReference>
<dbReference type="GO" id="GO:0005634">
    <property type="term" value="C:nucleus"/>
    <property type="evidence" value="ECO:0007669"/>
    <property type="project" value="InterPro"/>
</dbReference>
<sequence>MEDLDKMEDTCRLCDEVTDKMYSVFESTEEGFEVLQMIKECMPIVIYRTDPLSKQVCESCYNHLGALYTFKKAALETADRQKSKLKETIELAGECKEIELFLKCGDVPEDCDLKDAGTSTEDLTIFCNNCKQAIADGGLVNGELELCTDLHKAIAESMRKNKVPTESVSEKLLRKRKVIPYYHELDDSLCSSLTEFTHATEGSQCYDEPSDVDSLDSEDHLRPRKKRKLEVEDENGYGGNVKYKGSMRRRIKEINGRPGNYEKLFTQDREFRFHPLSLLSLALNVINKRIDPEYEPEEYLIEQVNPKCKYCGKPFLNLKLLALHEQQHIDVEVGQKIDDPLPWDESREDAEVRNKWLNHFDQNGYAADEEVFPGDDPLNADIDDMMEAEPECVLTETAETGQEAEPENEADVDAEADPEAEAETEDREKPLMSVSDSHQTEAEDKIILKDQQPMVNGTYLGDYSKEERKKFYQTMRIQGVNKKFCHLCRYTFKDNWAIESHYFSSACYYTCRYCGMRFNKQRHKYDEHVAEHKKKNDKFSEKIYAASKVSNVMPKVIQQPRPKKIVVTQHTAPPQERPQFVGHQIKVKNFSGSSQGVHGNIRIKEEPQDHSGGSGGLLTTAQMKSTNQAYFCRKCYKVFFRLEEFNSHSANCDYNQMGGNRGGAPGGGGSGNSSGGVATRYSAPSGSSRNGEVSPSGRPLRNCAKEAGPYRDEAYLPDSILKEQRSAGGGGQQTFICFVCNTPFPTIYSRNSHMRIHKTEQFQQMQPQMQPQMNFRPQPQMHRPQPPPQNHHQSFSRMHSQQQHKPVTQNHYAGVNLDLVKQEPMDEMPISMEPMVEIHETESYSGSTSSIGDGAVSITPISKKPKPFVLNSNLMKIVQNNPNISIKPRSPPERAERASFQGMTNNQSPQMPISAGGVPHPDDNRTYKCSSCWEAFSNKSHLYFHKKNQCEGSRLPCPFCKKRFGTEAEYSSHIYYSHPE</sequence>
<evidence type="ECO:0000256" key="1">
    <source>
        <dbReference type="ARBA" id="ARBA00022723"/>
    </source>
</evidence>
<dbReference type="SMART" id="SM00868">
    <property type="entry name" value="zf-AD"/>
    <property type="match status" value="1"/>
</dbReference>
<evidence type="ECO:0000256" key="7">
    <source>
        <dbReference type="SAM" id="MobiDB-lite"/>
    </source>
</evidence>
<dbReference type="SUPFAM" id="SSF57667">
    <property type="entry name" value="beta-beta-alpha zinc fingers"/>
    <property type="match status" value="2"/>
</dbReference>
<feature type="binding site" evidence="6">
    <location>
        <position position="60"/>
    </location>
    <ligand>
        <name>Zn(2+)</name>
        <dbReference type="ChEBI" id="CHEBI:29105"/>
    </ligand>
</feature>
<proteinExistence type="predicted"/>
<feature type="region of interest" description="Disordered" evidence="7">
    <location>
        <begin position="778"/>
        <end position="802"/>
    </location>
</feature>
<dbReference type="Gene3D" id="3.30.160.60">
    <property type="entry name" value="Classic Zinc Finger"/>
    <property type="match status" value="1"/>
</dbReference>
<evidence type="ECO:0000256" key="2">
    <source>
        <dbReference type="ARBA" id="ARBA00022737"/>
    </source>
</evidence>
<keyword evidence="1 6" id="KW-0479">Metal-binding</keyword>
<keyword evidence="11" id="KW-1185">Reference proteome</keyword>
<dbReference type="OrthoDB" id="654211at2759"/>
<dbReference type="PROSITE" id="PS50157">
    <property type="entry name" value="ZINC_FINGER_C2H2_2"/>
    <property type="match status" value="2"/>
</dbReference>
<dbReference type="InterPro" id="IPR012934">
    <property type="entry name" value="Znf_AD"/>
</dbReference>
<keyword evidence="4 6" id="KW-0862">Zinc</keyword>
<dbReference type="EMBL" id="CAACVG010007081">
    <property type="protein sequence ID" value="VEN43532.1"/>
    <property type="molecule type" value="Genomic_DNA"/>
</dbReference>
<dbReference type="GO" id="GO:0008270">
    <property type="term" value="F:zinc ion binding"/>
    <property type="evidence" value="ECO:0007669"/>
    <property type="project" value="UniProtKB-UniRule"/>
</dbReference>
<feature type="region of interest" description="Disordered" evidence="7">
    <location>
        <begin position="203"/>
        <end position="233"/>
    </location>
</feature>
<keyword evidence="3 5" id="KW-0863">Zinc-finger</keyword>
<feature type="binding site" evidence="6">
    <location>
        <position position="14"/>
    </location>
    <ligand>
        <name>Zn(2+)</name>
        <dbReference type="ChEBI" id="CHEBI:29105"/>
    </ligand>
</feature>
<evidence type="ECO:0000256" key="6">
    <source>
        <dbReference type="PROSITE-ProRule" id="PRU01263"/>
    </source>
</evidence>
<evidence type="ECO:0000256" key="4">
    <source>
        <dbReference type="ARBA" id="ARBA00022833"/>
    </source>
</evidence>
<dbReference type="PROSITE" id="PS00028">
    <property type="entry name" value="ZINC_FINGER_C2H2_1"/>
    <property type="match status" value="3"/>
</dbReference>
<accession>A0A653C6J2</accession>
<dbReference type="InterPro" id="IPR036236">
    <property type="entry name" value="Znf_C2H2_sf"/>
</dbReference>
<dbReference type="Pfam" id="PF07776">
    <property type="entry name" value="zf-AD"/>
    <property type="match status" value="1"/>
</dbReference>
<dbReference type="Proteomes" id="UP000410492">
    <property type="component" value="Unassembled WGS sequence"/>
</dbReference>
<evidence type="ECO:0008006" key="12">
    <source>
        <dbReference type="Google" id="ProtNLM"/>
    </source>
</evidence>
<keyword evidence="2" id="KW-0677">Repeat</keyword>
<feature type="binding site" evidence="6">
    <location>
        <position position="57"/>
    </location>
    <ligand>
        <name>Zn(2+)</name>
        <dbReference type="ChEBI" id="CHEBI:29105"/>
    </ligand>
</feature>
<dbReference type="InterPro" id="IPR013087">
    <property type="entry name" value="Znf_C2H2_type"/>
</dbReference>
<evidence type="ECO:0000313" key="10">
    <source>
        <dbReference type="EMBL" id="VEN43532.1"/>
    </source>
</evidence>
<evidence type="ECO:0000259" key="9">
    <source>
        <dbReference type="PROSITE" id="PS51915"/>
    </source>
</evidence>
<dbReference type="PANTHER" id="PTHR24409">
    <property type="entry name" value="ZINC FINGER PROTEIN 142"/>
    <property type="match status" value="1"/>
</dbReference>
<feature type="domain" description="C2H2-type" evidence="8">
    <location>
        <begin position="735"/>
        <end position="762"/>
    </location>
</feature>
<feature type="domain" description="C2H2-type" evidence="8">
    <location>
        <begin position="927"/>
        <end position="955"/>
    </location>
</feature>
<dbReference type="SMART" id="SM00355">
    <property type="entry name" value="ZnF_C2H2"/>
    <property type="match status" value="7"/>
</dbReference>
<feature type="binding site" evidence="6">
    <location>
        <position position="11"/>
    </location>
    <ligand>
        <name>Zn(2+)</name>
        <dbReference type="ChEBI" id="CHEBI:29105"/>
    </ligand>
</feature>